<proteinExistence type="predicted"/>
<dbReference type="EMBL" id="KZ824454">
    <property type="protein sequence ID" value="RAK98438.1"/>
    <property type="molecule type" value="Genomic_DNA"/>
</dbReference>
<dbReference type="STRING" id="1448316.A0A395GU04"/>
<accession>A0A395GU04</accession>
<protein>
    <submittedName>
        <fullName evidence="1">Uncharacterized protein</fullName>
    </submittedName>
</protein>
<name>A0A395GU04_9EURO</name>
<dbReference type="OrthoDB" id="3029470at2759"/>
<dbReference type="VEuPathDB" id="FungiDB:BO80DRAFT_467100"/>
<gene>
    <name evidence="1" type="ORF">BO80DRAFT_467100</name>
</gene>
<dbReference type="RefSeq" id="XP_025572766.1">
    <property type="nucleotide sequence ID" value="XM_025722824.1"/>
</dbReference>
<evidence type="ECO:0000313" key="2">
    <source>
        <dbReference type="Proteomes" id="UP000249402"/>
    </source>
</evidence>
<keyword evidence="2" id="KW-1185">Reference proteome</keyword>
<dbReference type="AlphaFoldDB" id="A0A395GU04"/>
<reference evidence="1 2" key="1">
    <citation type="submission" date="2018-02" db="EMBL/GenBank/DDBJ databases">
        <title>The genomes of Aspergillus section Nigri reveals drivers in fungal speciation.</title>
        <authorList>
            <consortium name="DOE Joint Genome Institute"/>
            <person name="Vesth T.C."/>
            <person name="Nybo J."/>
            <person name="Theobald S."/>
            <person name="Brandl J."/>
            <person name="Frisvad J.C."/>
            <person name="Nielsen K.F."/>
            <person name="Lyhne E.K."/>
            <person name="Kogle M.E."/>
            <person name="Kuo A."/>
            <person name="Riley R."/>
            <person name="Clum A."/>
            <person name="Nolan M."/>
            <person name="Lipzen A."/>
            <person name="Salamov A."/>
            <person name="Henrissat B."/>
            <person name="Wiebenga A."/>
            <person name="De vries R.P."/>
            <person name="Grigoriev I.V."/>
            <person name="Mortensen U.H."/>
            <person name="Andersen M.R."/>
            <person name="Baker S.E."/>
        </authorList>
    </citation>
    <scope>NUCLEOTIDE SEQUENCE [LARGE SCALE GENOMIC DNA]</scope>
    <source>
        <strain evidence="1 2">CBS 121593</strain>
    </source>
</reference>
<dbReference type="Proteomes" id="UP000249402">
    <property type="component" value="Unassembled WGS sequence"/>
</dbReference>
<feature type="non-terminal residue" evidence="1">
    <location>
        <position position="447"/>
    </location>
</feature>
<organism evidence="1 2">
    <name type="scientific">Aspergillus ibericus CBS 121593</name>
    <dbReference type="NCBI Taxonomy" id="1448316"/>
    <lineage>
        <taxon>Eukaryota</taxon>
        <taxon>Fungi</taxon>
        <taxon>Dikarya</taxon>
        <taxon>Ascomycota</taxon>
        <taxon>Pezizomycotina</taxon>
        <taxon>Eurotiomycetes</taxon>
        <taxon>Eurotiomycetidae</taxon>
        <taxon>Eurotiales</taxon>
        <taxon>Aspergillaceae</taxon>
        <taxon>Aspergillus</taxon>
        <taxon>Aspergillus subgen. Circumdati</taxon>
    </lineage>
</organism>
<evidence type="ECO:0000313" key="1">
    <source>
        <dbReference type="EMBL" id="RAK98438.1"/>
    </source>
</evidence>
<dbReference type="GeneID" id="37227689"/>
<sequence length="447" mass="50888">MTAPREQVPFGRFNYELCASLHNQIFLIAWKGSGRSVDTPFSTWWEYYQPSDELAARYHPWLVQFLQRVYYHPEAPEFFYYLEGLNRAETLIHDDFNERFDGRDCYVLLHPATGWKMGDEYGIIFDQITCKAVFAEDLDITHPICNYGRGFQPLENIYTAYLQMIAEDKVEICRAPDGQWPKELYNQAVAPIGPWRYHAYTSADVHKAAHAFQRLVQDITTRLPPRSPSSPAPSTPLPWSDPAVRLDAHILPDSFADAFCAATTATHPLPFRYIAPGIRLPTVAEFLAQPFHDPQHKDPRALALPHERPIRPTLLFLAESDDSTPTAPTLTIPNPDTCLNSHPSLTPSKGNPPPRPAGLYLTADNRLFQGSENGCRLLLPFSIGRNGWARRSDGSRMGDDLYDENDPADENFDLYQCFVNGVGPYRDVEVHRVLENWGERVRRGEWG</sequence>